<keyword evidence="3" id="KW-1003">Cell membrane</keyword>
<dbReference type="SUPFAM" id="SSF46626">
    <property type="entry name" value="Cytochrome c"/>
    <property type="match status" value="1"/>
</dbReference>
<dbReference type="PRINTS" id="PR00604">
    <property type="entry name" value="CYTCHRMECIAB"/>
</dbReference>
<dbReference type="InterPro" id="IPR036909">
    <property type="entry name" value="Cyt_c-like_dom_sf"/>
</dbReference>
<keyword evidence="2" id="KW-0813">Transport</keyword>
<evidence type="ECO:0000256" key="1">
    <source>
        <dbReference type="ARBA" id="ARBA00004162"/>
    </source>
</evidence>
<dbReference type="OrthoDB" id="9805828at2"/>
<evidence type="ECO:0000256" key="4">
    <source>
        <dbReference type="ARBA" id="ARBA00022617"/>
    </source>
</evidence>
<dbReference type="GO" id="GO:0009055">
    <property type="term" value="F:electron transfer activity"/>
    <property type="evidence" value="ECO:0007669"/>
    <property type="project" value="InterPro"/>
</dbReference>
<feature type="domain" description="Cytochrome c" evidence="13">
    <location>
        <begin position="72"/>
        <end position="174"/>
    </location>
</feature>
<evidence type="ECO:0000256" key="5">
    <source>
        <dbReference type="ARBA" id="ARBA00022692"/>
    </source>
</evidence>
<evidence type="ECO:0000256" key="9">
    <source>
        <dbReference type="ARBA" id="ARBA00023004"/>
    </source>
</evidence>
<dbReference type="PANTHER" id="PTHR11961">
    <property type="entry name" value="CYTOCHROME C"/>
    <property type="match status" value="1"/>
</dbReference>
<organism evidence="14 15">
    <name type="scientific">Cohaesibacter gelatinilyticus</name>
    <dbReference type="NCBI Taxonomy" id="372072"/>
    <lineage>
        <taxon>Bacteria</taxon>
        <taxon>Pseudomonadati</taxon>
        <taxon>Pseudomonadota</taxon>
        <taxon>Alphaproteobacteria</taxon>
        <taxon>Hyphomicrobiales</taxon>
        <taxon>Cohaesibacteraceae</taxon>
    </lineage>
</organism>
<comment type="subcellular location">
    <subcellularLocation>
        <location evidence="1">Cell membrane</location>
        <topology evidence="1">Single-pass membrane protein</topology>
    </subcellularLocation>
</comment>
<keyword evidence="5 12" id="KW-0812">Transmembrane</keyword>
<evidence type="ECO:0000313" key="15">
    <source>
        <dbReference type="Proteomes" id="UP000219439"/>
    </source>
</evidence>
<evidence type="ECO:0000256" key="3">
    <source>
        <dbReference type="ARBA" id="ARBA00022475"/>
    </source>
</evidence>
<dbReference type="AlphaFoldDB" id="A0A285PLI8"/>
<evidence type="ECO:0000256" key="10">
    <source>
        <dbReference type="ARBA" id="ARBA00023136"/>
    </source>
</evidence>
<protein>
    <submittedName>
        <fullName evidence="14">Cytochrome c</fullName>
    </submittedName>
</protein>
<dbReference type="EMBL" id="OBEL01000005">
    <property type="protein sequence ID" value="SNZ20731.1"/>
    <property type="molecule type" value="Genomic_DNA"/>
</dbReference>
<name>A0A285PLI8_9HYPH</name>
<dbReference type="Gene3D" id="1.10.760.10">
    <property type="entry name" value="Cytochrome c-like domain"/>
    <property type="match status" value="1"/>
</dbReference>
<dbReference type="Proteomes" id="UP000219439">
    <property type="component" value="Unassembled WGS sequence"/>
</dbReference>
<keyword evidence="9 11" id="KW-0408">Iron</keyword>
<evidence type="ECO:0000259" key="13">
    <source>
        <dbReference type="PROSITE" id="PS51007"/>
    </source>
</evidence>
<dbReference type="Pfam" id="PF00034">
    <property type="entry name" value="Cytochrom_C"/>
    <property type="match status" value="1"/>
</dbReference>
<keyword evidence="8 12" id="KW-1133">Transmembrane helix</keyword>
<evidence type="ECO:0000256" key="6">
    <source>
        <dbReference type="ARBA" id="ARBA00022723"/>
    </source>
</evidence>
<dbReference type="GO" id="GO:0046872">
    <property type="term" value="F:metal ion binding"/>
    <property type="evidence" value="ECO:0007669"/>
    <property type="project" value="UniProtKB-KW"/>
</dbReference>
<dbReference type="FunFam" id="1.10.760.10:FF:000026">
    <property type="entry name" value="Cytochrome C, membrane-bound"/>
    <property type="match status" value="1"/>
</dbReference>
<keyword evidence="6 11" id="KW-0479">Metal-binding</keyword>
<keyword evidence="4 11" id="KW-0349">Heme</keyword>
<accession>A0A285PLI8</accession>
<dbReference type="InterPro" id="IPR002327">
    <property type="entry name" value="Cyt_c_1A/1B"/>
</dbReference>
<dbReference type="InterPro" id="IPR009056">
    <property type="entry name" value="Cyt_c-like_dom"/>
</dbReference>
<sequence>MNFFELNKAFGALLLSLIIMMVIGMVSSFIFSADAPEKPGFEIAVANNDGGDAAPAKEAEPEVDFATLLASADPAAGEKLTKKCASCHTFDQGGKNKVGPNLFGVVGRQPGGVDGFKYSAAMQAYGDGKTWDADQLNGFLKKPKDFISKTSMSFAGFKKDKDRANMISYLQSLQ</sequence>
<evidence type="ECO:0000256" key="7">
    <source>
        <dbReference type="ARBA" id="ARBA00022982"/>
    </source>
</evidence>
<dbReference type="GO" id="GO:0020037">
    <property type="term" value="F:heme binding"/>
    <property type="evidence" value="ECO:0007669"/>
    <property type="project" value="InterPro"/>
</dbReference>
<evidence type="ECO:0000256" key="12">
    <source>
        <dbReference type="SAM" id="Phobius"/>
    </source>
</evidence>
<evidence type="ECO:0000256" key="2">
    <source>
        <dbReference type="ARBA" id="ARBA00022448"/>
    </source>
</evidence>
<keyword evidence="15" id="KW-1185">Reference proteome</keyword>
<evidence type="ECO:0000256" key="11">
    <source>
        <dbReference type="PROSITE-ProRule" id="PRU00433"/>
    </source>
</evidence>
<feature type="transmembrane region" description="Helical" evidence="12">
    <location>
        <begin position="12"/>
        <end position="31"/>
    </location>
</feature>
<proteinExistence type="predicted"/>
<reference evidence="14 15" key="1">
    <citation type="submission" date="2017-09" db="EMBL/GenBank/DDBJ databases">
        <authorList>
            <person name="Ehlers B."/>
            <person name="Leendertz F.H."/>
        </authorList>
    </citation>
    <scope>NUCLEOTIDE SEQUENCE [LARGE SCALE GENOMIC DNA]</scope>
    <source>
        <strain evidence="14 15">DSM 18289</strain>
    </source>
</reference>
<gene>
    <name evidence="14" type="ORF">SAMN06265368_3841</name>
</gene>
<evidence type="ECO:0000256" key="8">
    <source>
        <dbReference type="ARBA" id="ARBA00022989"/>
    </source>
</evidence>
<keyword evidence="10 12" id="KW-0472">Membrane</keyword>
<dbReference type="RefSeq" id="WP_097155087.1">
    <property type="nucleotide sequence ID" value="NZ_OBEL01000005.1"/>
</dbReference>
<keyword evidence="7" id="KW-0249">Electron transport</keyword>
<dbReference type="GO" id="GO:0005886">
    <property type="term" value="C:plasma membrane"/>
    <property type="evidence" value="ECO:0007669"/>
    <property type="project" value="UniProtKB-SubCell"/>
</dbReference>
<dbReference type="PROSITE" id="PS51007">
    <property type="entry name" value="CYTC"/>
    <property type="match status" value="1"/>
</dbReference>
<evidence type="ECO:0000313" key="14">
    <source>
        <dbReference type="EMBL" id="SNZ20731.1"/>
    </source>
</evidence>